<keyword evidence="2" id="KW-1185">Reference proteome</keyword>
<organism evidence="1 2">
    <name type="scientific">Caerostris darwini</name>
    <dbReference type="NCBI Taxonomy" id="1538125"/>
    <lineage>
        <taxon>Eukaryota</taxon>
        <taxon>Metazoa</taxon>
        <taxon>Ecdysozoa</taxon>
        <taxon>Arthropoda</taxon>
        <taxon>Chelicerata</taxon>
        <taxon>Arachnida</taxon>
        <taxon>Araneae</taxon>
        <taxon>Araneomorphae</taxon>
        <taxon>Entelegynae</taxon>
        <taxon>Araneoidea</taxon>
        <taxon>Araneidae</taxon>
        <taxon>Caerostris</taxon>
    </lineage>
</organism>
<dbReference type="EMBL" id="BPLQ01009599">
    <property type="protein sequence ID" value="GIY45223.1"/>
    <property type="molecule type" value="Genomic_DNA"/>
</dbReference>
<reference evidence="1 2" key="1">
    <citation type="submission" date="2021-06" db="EMBL/GenBank/DDBJ databases">
        <title>Caerostris darwini draft genome.</title>
        <authorList>
            <person name="Kono N."/>
            <person name="Arakawa K."/>
        </authorList>
    </citation>
    <scope>NUCLEOTIDE SEQUENCE [LARGE SCALE GENOMIC DNA]</scope>
</reference>
<name>A0AAV4TF69_9ARAC</name>
<accession>A0AAV4TF69</accession>
<comment type="caution">
    <text evidence="1">The sequence shown here is derived from an EMBL/GenBank/DDBJ whole genome shotgun (WGS) entry which is preliminary data.</text>
</comment>
<evidence type="ECO:0000313" key="2">
    <source>
        <dbReference type="Proteomes" id="UP001054837"/>
    </source>
</evidence>
<protein>
    <submittedName>
        <fullName evidence="1">Uncharacterized protein</fullName>
    </submittedName>
</protein>
<dbReference type="Proteomes" id="UP001054837">
    <property type="component" value="Unassembled WGS sequence"/>
</dbReference>
<proteinExistence type="predicted"/>
<gene>
    <name evidence="1" type="ORF">CDAR_201701</name>
</gene>
<dbReference type="AlphaFoldDB" id="A0AAV4TF69"/>
<evidence type="ECO:0000313" key="1">
    <source>
        <dbReference type="EMBL" id="GIY45223.1"/>
    </source>
</evidence>
<sequence length="82" mass="9369">MIQKALVQNTSTRKYSNLPLFGVATTGTCFEHASRVAREDPWPRGLEASWRREAWKEMVSRETAVVFADEKRGCLFPHCRGV</sequence>